<comment type="caution">
    <text evidence="2">The sequence shown here is derived from an EMBL/GenBank/DDBJ whole genome shotgun (WGS) entry which is preliminary data.</text>
</comment>
<dbReference type="AlphaFoldDB" id="A0A9Q1MJ88"/>
<dbReference type="PANTHER" id="PTHR33132:SF124">
    <property type="entry name" value="SWIM-TYPE DOMAIN-CONTAINING PROTEIN"/>
    <property type="match status" value="1"/>
</dbReference>
<evidence type="ECO:0000256" key="1">
    <source>
        <dbReference type="SAM" id="MobiDB-lite"/>
    </source>
</evidence>
<evidence type="ECO:0000313" key="3">
    <source>
        <dbReference type="Proteomes" id="UP001152561"/>
    </source>
</evidence>
<proteinExistence type="predicted"/>
<dbReference type="Proteomes" id="UP001152561">
    <property type="component" value="Unassembled WGS sequence"/>
</dbReference>
<name>A0A9Q1MJ88_9SOLA</name>
<dbReference type="OrthoDB" id="1265961at2759"/>
<keyword evidence="3" id="KW-1185">Reference proteome</keyword>
<feature type="compositionally biased region" description="Basic and acidic residues" evidence="1">
    <location>
        <begin position="36"/>
        <end position="46"/>
    </location>
</feature>
<dbReference type="PANTHER" id="PTHR33132">
    <property type="entry name" value="OSJNBB0118P14.9 PROTEIN"/>
    <property type="match status" value="1"/>
</dbReference>
<gene>
    <name evidence="2" type="ORF">K7X08_022564</name>
</gene>
<accession>A0A9Q1MJ88</accession>
<feature type="region of interest" description="Disordered" evidence="1">
    <location>
        <begin position="25"/>
        <end position="53"/>
    </location>
</feature>
<sequence>MVLVVDTVSPVPMCYPSGDYCGDKRERGGRFVPPDEGQRGVAREQVSRVSNGNGSAAARMMKQYCVCSPTNHRGSFRCRHHHADYKWAAPSGLGTTKTTH</sequence>
<protein>
    <submittedName>
        <fullName evidence="2">Uncharacterized protein</fullName>
    </submittedName>
</protein>
<evidence type="ECO:0000313" key="2">
    <source>
        <dbReference type="EMBL" id="KAJ8560704.1"/>
    </source>
</evidence>
<organism evidence="2 3">
    <name type="scientific">Anisodus acutangulus</name>
    <dbReference type="NCBI Taxonomy" id="402998"/>
    <lineage>
        <taxon>Eukaryota</taxon>
        <taxon>Viridiplantae</taxon>
        <taxon>Streptophyta</taxon>
        <taxon>Embryophyta</taxon>
        <taxon>Tracheophyta</taxon>
        <taxon>Spermatophyta</taxon>
        <taxon>Magnoliopsida</taxon>
        <taxon>eudicotyledons</taxon>
        <taxon>Gunneridae</taxon>
        <taxon>Pentapetalae</taxon>
        <taxon>asterids</taxon>
        <taxon>lamiids</taxon>
        <taxon>Solanales</taxon>
        <taxon>Solanaceae</taxon>
        <taxon>Solanoideae</taxon>
        <taxon>Hyoscyameae</taxon>
        <taxon>Anisodus</taxon>
    </lineage>
</organism>
<dbReference type="EMBL" id="JAJAGQ010000006">
    <property type="protein sequence ID" value="KAJ8560704.1"/>
    <property type="molecule type" value="Genomic_DNA"/>
</dbReference>
<reference evidence="3" key="1">
    <citation type="journal article" date="2023" name="Proc. Natl. Acad. Sci. U.S.A.">
        <title>Genomic and structural basis for evolution of tropane alkaloid biosynthesis.</title>
        <authorList>
            <person name="Wanga Y.-J."/>
            <person name="Taina T."/>
            <person name="Yua J.-Y."/>
            <person name="Lia J."/>
            <person name="Xua B."/>
            <person name="Chenc J."/>
            <person name="D'Auriad J.C."/>
            <person name="Huanga J.-P."/>
            <person name="Huanga S.-X."/>
        </authorList>
    </citation>
    <scope>NUCLEOTIDE SEQUENCE [LARGE SCALE GENOMIC DNA]</scope>
    <source>
        <strain evidence="3">cv. KIB-2019</strain>
    </source>
</reference>